<feature type="non-terminal residue" evidence="2">
    <location>
        <position position="1"/>
    </location>
</feature>
<protein>
    <submittedName>
        <fullName evidence="2">Uncharacterized protein</fullName>
    </submittedName>
</protein>
<dbReference type="AlphaFoldDB" id="A0A0B6ZHQ0"/>
<feature type="transmembrane region" description="Helical" evidence="1">
    <location>
        <begin position="247"/>
        <end position="269"/>
    </location>
</feature>
<keyword evidence="1" id="KW-0472">Membrane</keyword>
<gene>
    <name evidence="2" type="primary">ORF62463</name>
</gene>
<sequence length="274" mass="30873">ANNNQQNITAANSNQCPNNHADFVLSPYTSVNKTDGNEIIAIRNETAPLLLLTLHLQNDRSKSSPNIDHTFIRENTVGIEYTNNKGKEILHPKTCFKSSRSSYENANLDGTKVNNRKRQVTFSDEIKRLDSDDQGFCSAQEDVIITSVKYLETTLENSYKNNEVKAKSEDLQDLHLLKKLYSQNLDNASSRADKDTSKSTPAIPDLTVTCDCSHAVTIPLHEDTKNKSMHVVIPFIERKEKLTKRQLIQLSAMMALGFIFVVFILAWLISPTLF</sequence>
<dbReference type="EMBL" id="HACG01020531">
    <property type="protein sequence ID" value="CEK67396.1"/>
    <property type="molecule type" value="Transcribed_RNA"/>
</dbReference>
<keyword evidence="1" id="KW-1133">Transmembrane helix</keyword>
<evidence type="ECO:0000256" key="1">
    <source>
        <dbReference type="SAM" id="Phobius"/>
    </source>
</evidence>
<evidence type="ECO:0000313" key="2">
    <source>
        <dbReference type="EMBL" id="CEK67396.1"/>
    </source>
</evidence>
<proteinExistence type="predicted"/>
<keyword evidence="1" id="KW-0812">Transmembrane</keyword>
<organism evidence="2">
    <name type="scientific">Arion vulgaris</name>
    <dbReference type="NCBI Taxonomy" id="1028688"/>
    <lineage>
        <taxon>Eukaryota</taxon>
        <taxon>Metazoa</taxon>
        <taxon>Spiralia</taxon>
        <taxon>Lophotrochozoa</taxon>
        <taxon>Mollusca</taxon>
        <taxon>Gastropoda</taxon>
        <taxon>Heterobranchia</taxon>
        <taxon>Euthyneura</taxon>
        <taxon>Panpulmonata</taxon>
        <taxon>Eupulmonata</taxon>
        <taxon>Stylommatophora</taxon>
        <taxon>Helicina</taxon>
        <taxon>Arionoidea</taxon>
        <taxon>Arionidae</taxon>
        <taxon>Arion</taxon>
    </lineage>
</organism>
<name>A0A0B6ZHQ0_9EUPU</name>
<accession>A0A0B6ZHQ0</accession>
<reference evidence="2" key="1">
    <citation type="submission" date="2014-12" db="EMBL/GenBank/DDBJ databases">
        <title>Insight into the proteome of Arion vulgaris.</title>
        <authorList>
            <person name="Aradska J."/>
            <person name="Bulat T."/>
            <person name="Smidak R."/>
            <person name="Sarate P."/>
            <person name="Gangsoo J."/>
            <person name="Sialana F."/>
            <person name="Bilban M."/>
            <person name="Lubec G."/>
        </authorList>
    </citation>
    <scope>NUCLEOTIDE SEQUENCE</scope>
    <source>
        <tissue evidence="2">Skin</tissue>
    </source>
</reference>